<evidence type="ECO:0000313" key="4">
    <source>
        <dbReference type="EMBL" id="CAH3046396.1"/>
    </source>
</evidence>
<accession>A0AAU9W3B3</accession>
<evidence type="ECO:0000313" key="5">
    <source>
        <dbReference type="Proteomes" id="UP001159428"/>
    </source>
</evidence>
<protein>
    <recommendedName>
        <fullName evidence="3">Shavenoid isoform B-like N-terminal domain-containing protein</fullName>
    </recommendedName>
</protein>
<feature type="domain" description="Shavenoid isoform B-like N-terminal" evidence="3">
    <location>
        <begin position="42"/>
        <end position="104"/>
    </location>
</feature>
<dbReference type="Pfam" id="PF23328">
    <property type="entry name" value="Sha_B_N"/>
    <property type="match status" value="1"/>
</dbReference>
<keyword evidence="2" id="KW-0472">Membrane</keyword>
<keyword evidence="5" id="KW-1185">Reference proteome</keyword>
<gene>
    <name evidence="4" type="ORF">PMEA_00033236</name>
</gene>
<dbReference type="InterPro" id="IPR057507">
    <property type="entry name" value="Sha_B-like_N"/>
</dbReference>
<name>A0AAU9W3B3_9CNID</name>
<sequence length="405" mass="44547">MPSTTAVTLNSFIRIVVLMFCLASHHFVPIQSTLRADGVEKYVITRSERTDNDVFKIIYKTGFKCPQDVCENSSAWVNNTAQCTCSCKADTATFLPLIGSCGDTASIKTSLFGICSRFFEWPFFLKSLDLSNEGGVEIGSDVNYQACQVVPGRTAYLDYQLENKWARVYPEIFKVERVQGKLVFKWVNNGTDKILSGRIVRVVINCSYSASASRPPKTACLIFKSSGQITYVTDDLNDMSAPESDSSAKPGFVAKKTPHISPITKTTSVTESINDTGKNYGGKNGNYSGSVVVIGIAVGCALVFGILIIVLVVFCKRRKLETNQQETKSAVRNPVIENQKDREMEDVSTSSEQAGQSTYQSLVTNSGKLVRNNCYSLFLGGVHSHTFSNHNEIKEHLLFGKGSLF</sequence>
<keyword evidence="2" id="KW-0812">Transmembrane</keyword>
<feature type="compositionally biased region" description="Polar residues" evidence="1">
    <location>
        <begin position="347"/>
        <end position="359"/>
    </location>
</feature>
<dbReference type="Proteomes" id="UP001159428">
    <property type="component" value="Unassembled WGS sequence"/>
</dbReference>
<organism evidence="4 5">
    <name type="scientific">Pocillopora meandrina</name>
    <dbReference type="NCBI Taxonomy" id="46732"/>
    <lineage>
        <taxon>Eukaryota</taxon>
        <taxon>Metazoa</taxon>
        <taxon>Cnidaria</taxon>
        <taxon>Anthozoa</taxon>
        <taxon>Hexacorallia</taxon>
        <taxon>Scleractinia</taxon>
        <taxon>Astrocoeniina</taxon>
        <taxon>Pocilloporidae</taxon>
        <taxon>Pocillopora</taxon>
    </lineage>
</organism>
<evidence type="ECO:0000259" key="3">
    <source>
        <dbReference type="Pfam" id="PF23328"/>
    </source>
</evidence>
<proteinExistence type="predicted"/>
<evidence type="ECO:0000256" key="2">
    <source>
        <dbReference type="SAM" id="Phobius"/>
    </source>
</evidence>
<keyword evidence="2" id="KW-1133">Transmembrane helix</keyword>
<comment type="caution">
    <text evidence="4">The sequence shown here is derived from an EMBL/GenBank/DDBJ whole genome shotgun (WGS) entry which is preliminary data.</text>
</comment>
<feature type="region of interest" description="Disordered" evidence="1">
    <location>
        <begin position="326"/>
        <end position="359"/>
    </location>
</feature>
<evidence type="ECO:0000256" key="1">
    <source>
        <dbReference type="SAM" id="MobiDB-lite"/>
    </source>
</evidence>
<dbReference type="EMBL" id="CALNXJ010000008">
    <property type="protein sequence ID" value="CAH3046396.1"/>
    <property type="molecule type" value="Genomic_DNA"/>
</dbReference>
<dbReference type="AlphaFoldDB" id="A0AAU9W3B3"/>
<reference evidence="4 5" key="1">
    <citation type="submission" date="2022-05" db="EMBL/GenBank/DDBJ databases">
        <authorList>
            <consortium name="Genoscope - CEA"/>
            <person name="William W."/>
        </authorList>
    </citation>
    <scope>NUCLEOTIDE SEQUENCE [LARGE SCALE GENOMIC DNA]</scope>
</reference>
<feature type="transmembrane region" description="Helical" evidence="2">
    <location>
        <begin position="291"/>
        <end position="315"/>
    </location>
</feature>